<organism evidence="1">
    <name type="scientific">uncultured marine virus</name>
    <dbReference type="NCBI Taxonomy" id="186617"/>
    <lineage>
        <taxon>Viruses</taxon>
        <taxon>environmental samples</taxon>
    </lineage>
</organism>
<protein>
    <submittedName>
        <fullName evidence="1">Uncharacterized protein</fullName>
    </submittedName>
</protein>
<evidence type="ECO:0000313" key="1">
    <source>
        <dbReference type="EMBL" id="AKH47951.1"/>
    </source>
</evidence>
<sequence length="81" mass="8690">MIGISFFHKDLNNTSPSSITVCDPSVFDCAAKDSGSPVIVIVITSSSLVPPSIIFRGRVPYLSYTSIRGDETILLMLHSSS</sequence>
<dbReference type="EMBL" id="KR029600">
    <property type="protein sequence ID" value="AKH47951.1"/>
    <property type="molecule type" value="Genomic_DNA"/>
</dbReference>
<accession>A0A0F7LA34</accession>
<reference evidence="1" key="1">
    <citation type="journal article" date="2015" name="Front. Microbiol.">
        <title>Combining genomic sequencing methods to explore viral diversity and reveal potential virus-host interactions.</title>
        <authorList>
            <person name="Chow C.E."/>
            <person name="Winget D.M."/>
            <person name="White R.A.III."/>
            <person name="Hallam S.J."/>
            <person name="Suttle C.A."/>
        </authorList>
    </citation>
    <scope>NUCLEOTIDE SEQUENCE</scope>
    <source>
        <strain evidence="1">Oxic1_5</strain>
    </source>
</reference>
<proteinExistence type="predicted"/>
<name>A0A0F7LA34_9VIRU</name>
<reference evidence="1" key="2">
    <citation type="submission" date="2015-03" db="EMBL/GenBank/DDBJ databases">
        <authorList>
            <person name="Chow C.-E.T."/>
            <person name="Winget D.M."/>
            <person name="White R.A.III."/>
            <person name="Hallam S.J."/>
            <person name="Suttle C.A."/>
        </authorList>
    </citation>
    <scope>NUCLEOTIDE SEQUENCE</scope>
    <source>
        <strain evidence="1">Oxic1_5</strain>
    </source>
</reference>